<gene>
    <name evidence="1" type="ORF">L6452_09157</name>
</gene>
<reference evidence="1 2" key="2">
    <citation type="journal article" date="2022" name="Mol. Ecol. Resour.">
        <title>The genomes of chicory, endive, great burdock and yacon provide insights into Asteraceae paleo-polyploidization history and plant inulin production.</title>
        <authorList>
            <person name="Fan W."/>
            <person name="Wang S."/>
            <person name="Wang H."/>
            <person name="Wang A."/>
            <person name="Jiang F."/>
            <person name="Liu H."/>
            <person name="Zhao H."/>
            <person name="Xu D."/>
            <person name="Zhang Y."/>
        </authorList>
    </citation>
    <scope>NUCLEOTIDE SEQUENCE [LARGE SCALE GENOMIC DNA]</scope>
    <source>
        <strain evidence="2">cv. Niubang</strain>
    </source>
</reference>
<reference evidence="2" key="1">
    <citation type="journal article" date="2022" name="Mol. Ecol. Resour.">
        <title>The genomes of chicory, endive, great burdock and yacon provide insights into Asteraceae palaeo-polyploidization history and plant inulin production.</title>
        <authorList>
            <person name="Fan W."/>
            <person name="Wang S."/>
            <person name="Wang H."/>
            <person name="Wang A."/>
            <person name="Jiang F."/>
            <person name="Liu H."/>
            <person name="Zhao H."/>
            <person name="Xu D."/>
            <person name="Zhang Y."/>
        </authorList>
    </citation>
    <scope>NUCLEOTIDE SEQUENCE [LARGE SCALE GENOMIC DNA]</scope>
    <source>
        <strain evidence="2">cv. Niubang</strain>
    </source>
</reference>
<comment type="caution">
    <text evidence="1">The sequence shown here is derived from an EMBL/GenBank/DDBJ whole genome shotgun (WGS) entry which is preliminary data.</text>
</comment>
<evidence type="ECO:0000313" key="2">
    <source>
        <dbReference type="Proteomes" id="UP001055879"/>
    </source>
</evidence>
<protein>
    <submittedName>
        <fullName evidence="1">Uncharacterized protein</fullName>
    </submittedName>
</protein>
<dbReference type="EMBL" id="CM042049">
    <property type="protein sequence ID" value="KAI3746718.1"/>
    <property type="molecule type" value="Genomic_DNA"/>
</dbReference>
<evidence type="ECO:0000313" key="1">
    <source>
        <dbReference type="EMBL" id="KAI3746718.1"/>
    </source>
</evidence>
<organism evidence="1 2">
    <name type="scientific">Arctium lappa</name>
    <name type="common">Greater burdock</name>
    <name type="synonym">Lappa major</name>
    <dbReference type="NCBI Taxonomy" id="4217"/>
    <lineage>
        <taxon>Eukaryota</taxon>
        <taxon>Viridiplantae</taxon>
        <taxon>Streptophyta</taxon>
        <taxon>Embryophyta</taxon>
        <taxon>Tracheophyta</taxon>
        <taxon>Spermatophyta</taxon>
        <taxon>Magnoliopsida</taxon>
        <taxon>eudicotyledons</taxon>
        <taxon>Gunneridae</taxon>
        <taxon>Pentapetalae</taxon>
        <taxon>asterids</taxon>
        <taxon>campanulids</taxon>
        <taxon>Asterales</taxon>
        <taxon>Asteraceae</taxon>
        <taxon>Carduoideae</taxon>
        <taxon>Cardueae</taxon>
        <taxon>Arctiinae</taxon>
        <taxon>Arctium</taxon>
    </lineage>
</organism>
<sequence>MVVVPSGVTARSHGVARGRSHVVAEAEAMLWLRPKPRISQVAPKLTHIDDTQITDISPRRRKRRTLTNVSPPANAATTIVVSMAAKSKP</sequence>
<dbReference type="Proteomes" id="UP001055879">
    <property type="component" value="Linkage Group LG03"/>
</dbReference>
<name>A0ACB9DK32_ARCLA</name>
<proteinExistence type="predicted"/>
<accession>A0ACB9DK32</accession>
<keyword evidence="2" id="KW-1185">Reference proteome</keyword>